<dbReference type="Proteomes" id="UP000028623">
    <property type="component" value="Unassembled WGS sequence"/>
</dbReference>
<dbReference type="RefSeq" id="WP_034977138.1">
    <property type="nucleotide sequence ID" value="NZ_FOFI01000001.1"/>
</dbReference>
<dbReference type="STRING" id="421072.SAMN04488097_0685"/>
<feature type="transmembrane region" description="Helical" evidence="1">
    <location>
        <begin position="29"/>
        <end position="47"/>
    </location>
</feature>
<reference evidence="2 3" key="1">
    <citation type="submission" date="2014-07" db="EMBL/GenBank/DDBJ databases">
        <title>Epilithonimonas lactis LMG 22401 Genome.</title>
        <authorList>
            <person name="Pipes S.E."/>
            <person name="Stropko S.J."/>
        </authorList>
    </citation>
    <scope>NUCLEOTIDE SEQUENCE [LARGE SCALE GENOMIC DNA]</scope>
    <source>
        <strain evidence="2 3">LMG 24401</strain>
    </source>
</reference>
<dbReference type="EMBL" id="JPLY01000004">
    <property type="protein sequence ID" value="KFC21287.1"/>
    <property type="molecule type" value="Genomic_DNA"/>
</dbReference>
<evidence type="ECO:0008006" key="4">
    <source>
        <dbReference type="Google" id="ProtNLM"/>
    </source>
</evidence>
<protein>
    <recommendedName>
        <fullName evidence="4">DUF4190 domain-containing protein</fullName>
    </recommendedName>
</protein>
<dbReference type="AlphaFoldDB" id="A0A085BFP2"/>
<keyword evidence="1" id="KW-0812">Transmembrane</keyword>
<proteinExistence type="predicted"/>
<evidence type="ECO:0000313" key="2">
    <source>
        <dbReference type="EMBL" id="KFC21287.1"/>
    </source>
</evidence>
<evidence type="ECO:0000256" key="1">
    <source>
        <dbReference type="SAM" id="Phobius"/>
    </source>
</evidence>
<comment type="caution">
    <text evidence="2">The sequence shown here is derived from an EMBL/GenBank/DDBJ whole genome shotgun (WGS) entry which is preliminary data.</text>
</comment>
<gene>
    <name evidence="2" type="ORF">IO89_13910</name>
</gene>
<feature type="transmembrane region" description="Helical" evidence="1">
    <location>
        <begin position="59"/>
        <end position="77"/>
    </location>
</feature>
<evidence type="ECO:0000313" key="3">
    <source>
        <dbReference type="Proteomes" id="UP000028623"/>
    </source>
</evidence>
<dbReference type="OrthoDB" id="964821at2"/>
<keyword evidence="1" id="KW-1133">Transmembrane helix</keyword>
<name>A0A085BFP2_9FLAO</name>
<keyword evidence="1" id="KW-0472">Membrane</keyword>
<accession>A0A085BFP2</accession>
<dbReference type="eggNOG" id="ENOG5033C2I">
    <property type="taxonomic scope" value="Bacteria"/>
</dbReference>
<keyword evidence="3" id="KW-1185">Reference proteome</keyword>
<organism evidence="2 3">
    <name type="scientific">Epilithonimonas lactis</name>
    <dbReference type="NCBI Taxonomy" id="421072"/>
    <lineage>
        <taxon>Bacteria</taxon>
        <taxon>Pseudomonadati</taxon>
        <taxon>Bacteroidota</taxon>
        <taxon>Flavobacteriia</taxon>
        <taxon>Flavobacteriales</taxon>
        <taxon>Weeksellaceae</taxon>
        <taxon>Chryseobacterium group</taxon>
        <taxon>Epilithonimonas</taxon>
    </lineage>
</organism>
<sequence>MKTLSLVFGILAICGMFLGFIPCLGAFNWINIPFAGIGLIISIIAYVKEDNLPKGNALAGILMCGAAAFFGLIRLFLGGGIF</sequence>